<dbReference type="Gene3D" id="3.40.120.10">
    <property type="entry name" value="Alpha-D-Glucose-1,6-Bisphosphate, subunit A, domain 3"/>
    <property type="match status" value="1"/>
</dbReference>
<dbReference type="InterPro" id="IPR016055">
    <property type="entry name" value="A-D-PHexomutase_a/b/a-I/II/III"/>
</dbReference>
<evidence type="ECO:0000256" key="3">
    <source>
        <dbReference type="ARBA" id="ARBA00023235"/>
    </source>
</evidence>
<keyword evidence="2" id="KW-0460">Magnesium</keyword>
<dbReference type="SUPFAM" id="SSF53738">
    <property type="entry name" value="Phosphoglucomutase, first 3 domains"/>
    <property type="match status" value="1"/>
</dbReference>
<dbReference type="PANTHER" id="PTHR45745">
    <property type="entry name" value="PHOSPHOMANNOMUTASE 45A"/>
    <property type="match status" value="1"/>
</dbReference>
<dbReference type="Proteomes" id="UP000483094">
    <property type="component" value="Unassembled WGS sequence"/>
</dbReference>
<feature type="non-terminal residue" evidence="4">
    <location>
        <position position="71"/>
    </location>
</feature>
<dbReference type="GO" id="GO:0005975">
    <property type="term" value="P:carbohydrate metabolic process"/>
    <property type="evidence" value="ECO:0007669"/>
    <property type="project" value="InterPro"/>
</dbReference>
<evidence type="ECO:0000313" key="5">
    <source>
        <dbReference type="Proteomes" id="UP000483094"/>
    </source>
</evidence>
<dbReference type="EC" id="5.4.2.2" evidence="4"/>
<protein>
    <submittedName>
        <fullName evidence="4">Phospho-sugar mutase</fullName>
        <ecNumber evidence="4">5.4.2.2</ecNumber>
    </submittedName>
</protein>
<keyword evidence="3 4" id="KW-0413">Isomerase</keyword>
<comment type="caution">
    <text evidence="4">The sequence shown here is derived from an EMBL/GenBank/DDBJ whole genome shotgun (WGS) entry which is preliminary data.</text>
</comment>
<evidence type="ECO:0000256" key="1">
    <source>
        <dbReference type="ARBA" id="ARBA00022723"/>
    </source>
</evidence>
<dbReference type="GO" id="GO:0004614">
    <property type="term" value="F:phosphoglucomutase activity"/>
    <property type="evidence" value="ECO:0007669"/>
    <property type="project" value="UniProtKB-EC"/>
</dbReference>
<gene>
    <name evidence="4" type="ORF">GM540_14940</name>
</gene>
<reference evidence="4 5" key="1">
    <citation type="submission" date="2019-11" db="EMBL/GenBank/DDBJ databases">
        <title>Growth characteristics of pneumococcus vary with the chemical composition of the capsule and with environmental conditions.</title>
        <authorList>
            <person name="Tothpal A."/>
            <person name="Desobry K."/>
            <person name="Joshi S."/>
            <person name="Wyllie A.L."/>
            <person name="Weinberger D.M."/>
        </authorList>
    </citation>
    <scope>NUCLEOTIDE SEQUENCE [LARGE SCALE GENOMIC DNA]</scope>
    <source>
        <strain evidence="5">pnumococcus19F</strain>
    </source>
</reference>
<sequence>MSYQENYQKWVDFVELPDYLRQDLENMDEKTKEDAFYTNLEFGTAGMRGLVGAGTNRINIYVVRQATEGLA</sequence>
<name>A0A6G2DFX7_STREE</name>
<dbReference type="GO" id="GO:0046872">
    <property type="term" value="F:metal ion binding"/>
    <property type="evidence" value="ECO:0007669"/>
    <property type="project" value="UniProtKB-KW"/>
</dbReference>
<accession>A0A6G2DFX7</accession>
<organism evidence="4 5">
    <name type="scientific">Streptococcus pneumoniae</name>
    <dbReference type="NCBI Taxonomy" id="1313"/>
    <lineage>
        <taxon>Bacteria</taxon>
        <taxon>Bacillati</taxon>
        <taxon>Bacillota</taxon>
        <taxon>Bacilli</taxon>
        <taxon>Lactobacillales</taxon>
        <taxon>Streptococcaceae</taxon>
        <taxon>Streptococcus</taxon>
    </lineage>
</organism>
<dbReference type="AlphaFoldDB" id="A0A6G2DFX7"/>
<keyword evidence="1" id="KW-0479">Metal-binding</keyword>
<proteinExistence type="predicted"/>
<dbReference type="GO" id="GO:0008973">
    <property type="term" value="F:phosphopentomutase activity"/>
    <property type="evidence" value="ECO:0007669"/>
    <property type="project" value="TreeGrafter"/>
</dbReference>
<dbReference type="EMBL" id="WNHQ01001918">
    <property type="protein sequence ID" value="MTV75235.1"/>
    <property type="molecule type" value="Genomic_DNA"/>
</dbReference>
<evidence type="ECO:0000256" key="2">
    <source>
        <dbReference type="ARBA" id="ARBA00022842"/>
    </source>
</evidence>
<evidence type="ECO:0000313" key="4">
    <source>
        <dbReference type="EMBL" id="MTV75235.1"/>
    </source>
</evidence>
<dbReference type="GO" id="GO:0006166">
    <property type="term" value="P:purine ribonucleoside salvage"/>
    <property type="evidence" value="ECO:0007669"/>
    <property type="project" value="TreeGrafter"/>
</dbReference>
<dbReference type="PANTHER" id="PTHR45745:SF1">
    <property type="entry name" value="PHOSPHOGLUCOMUTASE 2B-RELATED"/>
    <property type="match status" value="1"/>
</dbReference>